<feature type="compositionally biased region" description="Polar residues" evidence="3">
    <location>
        <begin position="425"/>
        <end position="434"/>
    </location>
</feature>
<proteinExistence type="predicted"/>
<dbReference type="AlphaFoldDB" id="A0AAN7SY69"/>
<feature type="domain" description="Xylanolytic transcriptional activator regulatory" evidence="4">
    <location>
        <begin position="299"/>
        <end position="372"/>
    </location>
</feature>
<feature type="region of interest" description="Disordered" evidence="3">
    <location>
        <begin position="662"/>
        <end position="682"/>
    </location>
</feature>
<dbReference type="EMBL" id="JAVRRJ010000005">
    <property type="protein sequence ID" value="KAK5084619.1"/>
    <property type="molecule type" value="Genomic_DNA"/>
</dbReference>
<dbReference type="PANTHER" id="PTHR47654">
    <property type="entry name" value="ZN(II)2CYS6 TRANSCRIPTION FACTOR (EUROFUNG)-RELATED"/>
    <property type="match status" value="1"/>
</dbReference>
<feature type="region of interest" description="Disordered" evidence="3">
    <location>
        <begin position="40"/>
        <end position="79"/>
    </location>
</feature>
<dbReference type="CDD" id="cd12148">
    <property type="entry name" value="fungal_TF_MHR"/>
    <property type="match status" value="1"/>
</dbReference>
<feature type="compositionally biased region" description="Low complexity" evidence="3">
    <location>
        <begin position="668"/>
        <end position="682"/>
    </location>
</feature>
<dbReference type="InterPro" id="IPR053230">
    <property type="entry name" value="Trans_reg_galc"/>
</dbReference>
<dbReference type="GO" id="GO:0003677">
    <property type="term" value="F:DNA binding"/>
    <property type="evidence" value="ECO:0007669"/>
    <property type="project" value="InterPro"/>
</dbReference>
<protein>
    <recommendedName>
        <fullName evidence="4">Xylanolytic transcriptional activator regulatory domain-containing protein</fullName>
    </recommendedName>
</protein>
<feature type="compositionally biased region" description="Low complexity" evidence="3">
    <location>
        <begin position="394"/>
        <end position="424"/>
    </location>
</feature>
<organism evidence="5 6">
    <name type="scientific">Lithohypha guttulata</name>
    <dbReference type="NCBI Taxonomy" id="1690604"/>
    <lineage>
        <taxon>Eukaryota</taxon>
        <taxon>Fungi</taxon>
        <taxon>Dikarya</taxon>
        <taxon>Ascomycota</taxon>
        <taxon>Pezizomycotina</taxon>
        <taxon>Eurotiomycetes</taxon>
        <taxon>Chaetothyriomycetidae</taxon>
        <taxon>Chaetothyriales</taxon>
        <taxon>Trichomeriaceae</taxon>
        <taxon>Lithohypha</taxon>
    </lineage>
</organism>
<evidence type="ECO:0000313" key="5">
    <source>
        <dbReference type="EMBL" id="KAK5084619.1"/>
    </source>
</evidence>
<gene>
    <name evidence="5" type="ORF">LTR05_005697</name>
</gene>
<evidence type="ECO:0000256" key="3">
    <source>
        <dbReference type="SAM" id="MobiDB-lite"/>
    </source>
</evidence>
<keyword evidence="2" id="KW-0175">Coiled coil</keyword>
<evidence type="ECO:0000259" key="4">
    <source>
        <dbReference type="SMART" id="SM00906"/>
    </source>
</evidence>
<feature type="coiled-coil region" evidence="2">
    <location>
        <begin position="5"/>
        <end position="32"/>
    </location>
</feature>
<reference evidence="5 6" key="1">
    <citation type="submission" date="2023-08" db="EMBL/GenBank/DDBJ databases">
        <title>Black Yeasts Isolated from many extreme environments.</title>
        <authorList>
            <person name="Coleine C."/>
            <person name="Stajich J.E."/>
            <person name="Selbmann L."/>
        </authorList>
    </citation>
    <scope>NUCLEOTIDE SEQUENCE [LARGE SCALE GENOMIC DNA]</scope>
    <source>
        <strain evidence="5 6">CCFEE 5910</strain>
    </source>
</reference>
<evidence type="ECO:0000313" key="6">
    <source>
        <dbReference type="Proteomes" id="UP001309876"/>
    </source>
</evidence>
<name>A0AAN7SY69_9EURO</name>
<sequence>MQDKVADYEKILRDLQSRVSEADAELIQADQLDAEEAILADGAGPIQSVEAGADEEASGAESDVSGGRGSTGALDRTEEDFTREGAKVTGFMGKNSDVTWMQRLRQENKYGEGTPEAADVNARRLNEISGPSLRSHAMGSTNIALPEADQGFTVQDSNYHLNDLAISTYEAVDPYEMPTQEHAQMLFMTYMNRVHPSFPIIGRVNLQNQFAKFMARPINRPPPKWLAIINMIFAIAARYSHLIQADWQADERDHLIYFTRARMLTIDSDTIFNHPDLQMIQIIALMACYMMVVDQINRAWNVLGMAIRASTALGLNMRNDSAELPDGLKEIRYRVWWSMYCLEHRICAMTGRVNCIVDDHCTTPLPVPLNEEEFETEQGQKLLNHEHQKTSRAPTSNGPTPSRPGSTSSSRSDSNKADASNSPSTTQASSAPDWTKDVTPNTSLYFFHFVQLCRLTQNIFIKLYNPTAIQGKWSDLQNSIKDLSTQLESWYRRLPAAFDFRRKQRDRDFYESRLGLGFYYYSTKMMLHRPCLCRLDRKIPGQSNRSNEFNRMSATECITAAQEQLALIPDEPNAVGLLRTGPWMSILHLIVQSVTVLTLEISFRAHHMPQQADDLIESAKKGVRWLHALGDDNLAAARAWRLCSQMLQGAAVKMGRVIDDMPEVPPRTAGTTSDDTSMSGGTVTDSRLYDRSSGHNQAHQFGANYPATTMPYAAMNMSNMSAFVTAGSVNPFADIHDQYGPYPGASNLDPSQMHYSQSPPHMQYGSMPMEADMSFMNQYTE</sequence>
<dbReference type="Proteomes" id="UP001309876">
    <property type="component" value="Unassembled WGS sequence"/>
</dbReference>
<comment type="caution">
    <text evidence="5">The sequence shown here is derived from an EMBL/GenBank/DDBJ whole genome shotgun (WGS) entry which is preliminary data.</text>
</comment>
<feature type="region of interest" description="Disordered" evidence="3">
    <location>
        <begin position="385"/>
        <end position="434"/>
    </location>
</feature>
<dbReference type="GO" id="GO:0006351">
    <property type="term" value="P:DNA-templated transcription"/>
    <property type="evidence" value="ECO:0007669"/>
    <property type="project" value="InterPro"/>
</dbReference>
<keyword evidence="6" id="KW-1185">Reference proteome</keyword>
<dbReference type="SMART" id="SM00906">
    <property type="entry name" value="Fungal_trans"/>
    <property type="match status" value="1"/>
</dbReference>
<dbReference type="PANTHER" id="PTHR47654:SF5">
    <property type="entry name" value="TRANSCRIPTION FACTOR DOMAIN-CONTAINING PROTEIN"/>
    <property type="match status" value="1"/>
</dbReference>
<keyword evidence="1" id="KW-0539">Nucleus</keyword>
<dbReference type="InterPro" id="IPR007219">
    <property type="entry name" value="XnlR_reg_dom"/>
</dbReference>
<dbReference type="GO" id="GO:0008270">
    <property type="term" value="F:zinc ion binding"/>
    <property type="evidence" value="ECO:0007669"/>
    <property type="project" value="InterPro"/>
</dbReference>
<dbReference type="Pfam" id="PF04082">
    <property type="entry name" value="Fungal_trans"/>
    <property type="match status" value="1"/>
</dbReference>
<evidence type="ECO:0000256" key="1">
    <source>
        <dbReference type="ARBA" id="ARBA00023242"/>
    </source>
</evidence>
<evidence type="ECO:0000256" key="2">
    <source>
        <dbReference type="SAM" id="Coils"/>
    </source>
</evidence>
<accession>A0AAN7SY69</accession>